<dbReference type="PANTHER" id="PTHR12411">
    <property type="entry name" value="CYSTEINE PROTEASE FAMILY C1-RELATED"/>
    <property type="match status" value="1"/>
</dbReference>
<dbReference type="PROSITE" id="PS00639">
    <property type="entry name" value="THIOL_PROTEASE_HIS"/>
    <property type="match status" value="1"/>
</dbReference>
<comment type="caution">
    <text evidence="3">The sequence shown here is derived from an EMBL/GenBank/DDBJ whole genome shotgun (WGS) entry which is preliminary data.</text>
</comment>
<keyword evidence="4" id="KW-1185">Reference proteome</keyword>
<evidence type="ECO:0000256" key="1">
    <source>
        <dbReference type="ARBA" id="ARBA00008455"/>
    </source>
</evidence>
<comment type="similarity">
    <text evidence="1">Belongs to the peptidase C1 family.</text>
</comment>
<sequence>MSNVFQKSVDLRDILLEARDQGERGTCVAFAITCCHEQHRNDSTILSEEFLYRGCKQIDNDDDDGTTFESAFQTLAALGQAEGSLLPYVPTLSFPIPIDLDISLINNATQRKVAVYSKVLPNTVEIERILEQERTVAVGVHVHDNFYNPPEAYIDIPLRESFRGGHAILIVGYGYRTDNSEPYFIIRNSWGASWGKNGYGFLSYAYFNKYRIGDAWYIDRRGTS</sequence>
<dbReference type="GO" id="GO:0006508">
    <property type="term" value="P:proteolysis"/>
    <property type="evidence" value="ECO:0007669"/>
    <property type="project" value="UniProtKB-KW"/>
</dbReference>
<dbReference type="SMART" id="SM00645">
    <property type="entry name" value="Pept_C1"/>
    <property type="match status" value="1"/>
</dbReference>
<evidence type="ECO:0000259" key="2">
    <source>
        <dbReference type="SMART" id="SM00645"/>
    </source>
</evidence>
<dbReference type="InterPro" id="IPR000668">
    <property type="entry name" value="Peptidase_C1A_C"/>
</dbReference>
<dbReference type="EMBL" id="JAUSSU010000009">
    <property type="protein sequence ID" value="MDQ0114957.1"/>
    <property type="molecule type" value="Genomic_DNA"/>
</dbReference>
<dbReference type="Proteomes" id="UP001229346">
    <property type="component" value="Unassembled WGS sequence"/>
</dbReference>
<evidence type="ECO:0000313" key="4">
    <source>
        <dbReference type="Proteomes" id="UP001229346"/>
    </source>
</evidence>
<gene>
    <name evidence="3" type="ORF">J2T15_004414</name>
</gene>
<name>A0ABT9U6T7_PAEHA</name>
<dbReference type="RefSeq" id="WP_307206341.1">
    <property type="nucleotide sequence ID" value="NZ_JAUSSU010000009.1"/>
</dbReference>
<reference evidence="3 4" key="1">
    <citation type="submission" date="2023-07" db="EMBL/GenBank/DDBJ databases">
        <title>Sorghum-associated microbial communities from plants grown in Nebraska, USA.</title>
        <authorList>
            <person name="Schachtman D."/>
        </authorList>
    </citation>
    <scope>NUCLEOTIDE SEQUENCE [LARGE SCALE GENOMIC DNA]</scope>
    <source>
        <strain evidence="3 4">CC482</strain>
    </source>
</reference>
<accession>A0ABT9U6T7</accession>
<dbReference type="SUPFAM" id="SSF54001">
    <property type="entry name" value="Cysteine proteinases"/>
    <property type="match status" value="1"/>
</dbReference>
<feature type="domain" description="Peptidase C1A papain C-terminal" evidence="2">
    <location>
        <begin position="5"/>
        <end position="220"/>
    </location>
</feature>
<dbReference type="GO" id="GO:0008233">
    <property type="term" value="F:peptidase activity"/>
    <property type="evidence" value="ECO:0007669"/>
    <property type="project" value="UniProtKB-KW"/>
</dbReference>
<dbReference type="Gene3D" id="3.90.70.10">
    <property type="entry name" value="Cysteine proteinases"/>
    <property type="match status" value="1"/>
</dbReference>
<dbReference type="CDD" id="cd02619">
    <property type="entry name" value="Peptidase_C1"/>
    <property type="match status" value="1"/>
</dbReference>
<proteinExistence type="inferred from homology"/>
<keyword evidence="3" id="KW-0645">Protease</keyword>
<dbReference type="InterPro" id="IPR025660">
    <property type="entry name" value="Pept_his_AS"/>
</dbReference>
<dbReference type="InterPro" id="IPR038765">
    <property type="entry name" value="Papain-like_cys_pep_sf"/>
</dbReference>
<keyword evidence="3" id="KW-0378">Hydrolase</keyword>
<organism evidence="3 4">
    <name type="scientific">Paenibacillus harenae</name>
    <dbReference type="NCBI Taxonomy" id="306543"/>
    <lineage>
        <taxon>Bacteria</taxon>
        <taxon>Bacillati</taxon>
        <taxon>Bacillota</taxon>
        <taxon>Bacilli</taxon>
        <taxon>Bacillales</taxon>
        <taxon>Paenibacillaceae</taxon>
        <taxon>Paenibacillus</taxon>
    </lineage>
</organism>
<protein>
    <submittedName>
        <fullName evidence="3">C1A family cysteine protease</fullName>
    </submittedName>
</protein>
<evidence type="ECO:0000313" key="3">
    <source>
        <dbReference type="EMBL" id="MDQ0114957.1"/>
    </source>
</evidence>
<dbReference type="InterPro" id="IPR013128">
    <property type="entry name" value="Peptidase_C1A"/>
</dbReference>
<dbReference type="Pfam" id="PF00112">
    <property type="entry name" value="Peptidase_C1"/>
    <property type="match status" value="1"/>
</dbReference>